<name>A0ABV0PS15_9TELE</name>
<organism evidence="2 3">
    <name type="scientific">Goodea atripinnis</name>
    <dbReference type="NCBI Taxonomy" id="208336"/>
    <lineage>
        <taxon>Eukaryota</taxon>
        <taxon>Metazoa</taxon>
        <taxon>Chordata</taxon>
        <taxon>Craniata</taxon>
        <taxon>Vertebrata</taxon>
        <taxon>Euteleostomi</taxon>
        <taxon>Actinopterygii</taxon>
        <taxon>Neopterygii</taxon>
        <taxon>Teleostei</taxon>
        <taxon>Neoteleostei</taxon>
        <taxon>Acanthomorphata</taxon>
        <taxon>Ovalentaria</taxon>
        <taxon>Atherinomorphae</taxon>
        <taxon>Cyprinodontiformes</taxon>
        <taxon>Goodeidae</taxon>
        <taxon>Goodea</taxon>
    </lineage>
</organism>
<feature type="compositionally biased region" description="Polar residues" evidence="1">
    <location>
        <begin position="18"/>
        <end position="37"/>
    </location>
</feature>
<feature type="region of interest" description="Disordered" evidence="1">
    <location>
        <begin position="1"/>
        <end position="48"/>
    </location>
</feature>
<evidence type="ECO:0000256" key="1">
    <source>
        <dbReference type="SAM" id="MobiDB-lite"/>
    </source>
</evidence>
<comment type="caution">
    <text evidence="2">The sequence shown here is derived from an EMBL/GenBank/DDBJ whole genome shotgun (WGS) entry which is preliminary data.</text>
</comment>
<sequence>MVPISGGHWARGRVHPGQVTSPSQGNAETHKTNSQAHTHTEQQFREPNNPVMFLDFGRKLECPDRSIHTCDLFLISELSNYKCFIEIRCVTKLAEVHKQEG</sequence>
<dbReference type="Proteomes" id="UP001476798">
    <property type="component" value="Unassembled WGS sequence"/>
</dbReference>
<dbReference type="EMBL" id="JAHRIO010083458">
    <property type="protein sequence ID" value="MEQ2186296.1"/>
    <property type="molecule type" value="Genomic_DNA"/>
</dbReference>
<protein>
    <submittedName>
        <fullName evidence="2">Uncharacterized protein</fullName>
    </submittedName>
</protein>
<evidence type="ECO:0000313" key="3">
    <source>
        <dbReference type="Proteomes" id="UP001476798"/>
    </source>
</evidence>
<accession>A0ABV0PS15</accession>
<evidence type="ECO:0000313" key="2">
    <source>
        <dbReference type="EMBL" id="MEQ2186296.1"/>
    </source>
</evidence>
<reference evidence="2 3" key="1">
    <citation type="submission" date="2021-06" db="EMBL/GenBank/DDBJ databases">
        <authorList>
            <person name="Palmer J.M."/>
        </authorList>
    </citation>
    <scope>NUCLEOTIDE SEQUENCE [LARGE SCALE GENOMIC DNA]</scope>
    <source>
        <strain evidence="2 3">GA_2019</strain>
        <tissue evidence="2">Muscle</tissue>
    </source>
</reference>
<gene>
    <name evidence="2" type="ORF">GOODEAATRI_027135</name>
</gene>
<proteinExistence type="predicted"/>
<keyword evidence="3" id="KW-1185">Reference proteome</keyword>